<dbReference type="GO" id="GO:0047617">
    <property type="term" value="F:fatty acyl-CoA hydrolase activity"/>
    <property type="evidence" value="ECO:0007669"/>
    <property type="project" value="TreeGrafter"/>
</dbReference>
<reference evidence="3 4" key="1">
    <citation type="submission" date="2018-07" db="EMBL/GenBank/DDBJ databases">
        <title>Genomic Encyclopedia of Type Strains, Phase IV (KMG-IV): sequencing the most valuable type-strain genomes for metagenomic binning, comparative biology and taxonomic classification.</title>
        <authorList>
            <person name="Goeker M."/>
        </authorList>
    </citation>
    <scope>NUCLEOTIDE SEQUENCE [LARGE SCALE GENOMIC DNA]</scope>
    <source>
        <strain evidence="3 4">DSM 44290</strain>
    </source>
</reference>
<evidence type="ECO:0000259" key="2">
    <source>
        <dbReference type="Pfam" id="PF20791"/>
    </source>
</evidence>
<dbReference type="InterPro" id="IPR049427">
    <property type="entry name" value="Acyl-ACP_TE_C"/>
</dbReference>
<dbReference type="SUPFAM" id="SSF54637">
    <property type="entry name" value="Thioesterase/thiol ester dehydrase-isomerase"/>
    <property type="match status" value="2"/>
</dbReference>
<evidence type="ECO:0000313" key="3">
    <source>
        <dbReference type="EMBL" id="RDI59617.1"/>
    </source>
</evidence>
<comment type="caution">
    <text evidence="3">The sequence shown here is derived from an EMBL/GenBank/DDBJ whole genome shotgun (WGS) entry which is preliminary data.</text>
</comment>
<name>A0A370HMG0_9NOCA</name>
<gene>
    <name evidence="3" type="ORF">DFR76_1188</name>
</gene>
<dbReference type="PANTHER" id="PTHR31793">
    <property type="entry name" value="4-HYDROXYBENZOYL-COA THIOESTERASE FAMILY MEMBER"/>
    <property type="match status" value="1"/>
</dbReference>
<dbReference type="AlphaFoldDB" id="A0A370HMG0"/>
<evidence type="ECO:0000259" key="1">
    <source>
        <dbReference type="Pfam" id="PF01643"/>
    </source>
</evidence>
<dbReference type="InterPro" id="IPR002864">
    <property type="entry name" value="Acyl-ACP_thioesterase_NHD"/>
</dbReference>
<dbReference type="GO" id="GO:0006633">
    <property type="term" value="P:fatty acid biosynthetic process"/>
    <property type="evidence" value="ECO:0007669"/>
    <property type="project" value="InterPro"/>
</dbReference>
<sequence length="261" mass="30083">MSQLVSPPRPVLNPMTEPLAPVPESGHIFDIQRRLGTADMDEHQYLRIDGIARHLQEAGVDHLVHTDAMDTHPHWIVRRTVIDVIRPVEWPAQLRVRRWCSGLSSRWVAMRVRIDSSSGGLIETEGFWIHMNKEAMSPSRMSDSFFDLMATTALDQRLRWKQWLTTPLPPVPGIPFPLRRTDIDHFEHVTNTAYWHAVHEYASPTTHLTQSPHRYILEYNKPIHFGDRVHLHPVHAPDSLTLYFTVENDIRAVAHLTPLPA</sequence>
<dbReference type="InterPro" id="IPR029069">
    <property type="entry name" value="HotDog_dom_sf"/>
</dbReference>
<dbReference type="Pfam" id="PF01643">
    <property type="entry name" value="Acyl-ACP_TE"/>
    <property type="match status" value="1"/>
</dbReference>
<organism evidence="3 4">
    <name type="scientific">Nocardia pseudobrasiliensis</name>
    <dbReference type="NCBI Taxonomy" id="45979"/>
    <lineage>
        <taxon>Bacteria</taxon>
        <taxon>Bacillati</taxon>
        <taxon>Actinomycetota</taxon>
        <taxon>Actinomycetes</taxon>
        <taxon>Mycobacteriales</taxon>
        <taxon>Nocardiaceae</taxon>
        <taxon>Nocardia</taxon>
    </lineage>
</organism>
<dbReference type="Pfam" id="PF20791">
    <property type="entry name" value="Acyl-ACP_TE_C"/>
    <property type="match status" value="1"/>
</dbReference>
<accession>A0A370HMG0</accession>
<dbReference type="EMBL" id="QQBC01000018">
    <property type="protein sequence ID" value="RDI59617.1"/>
    <property type="molecule type" value="Genomic_DNA"/>
</dbReference>
<proteinExistence type="predicted"/>
<evidence type="ECO:0000313" key="4">
    <source>
        <dbReference type="Proteomes" id="UP000254869"/>
    </source>
</evidence>
<keyword evidence="4" id="KW-1185">Reference proteome</keyword>
<dbReference type="Proteomes" id="UP000254869">
    <property type="component" value="Unassembled WGS sequence"/>
</dbReference>
<dbReference type="InterPro" id="IPR050563">
    <property type="entry name" value="4-hydroxybenzoyl-CoA_TE"/>
</dbReference>
<feature type="domain" description="Acyl-ACP thioesterase N-terminal hotdog" evidence="1">
    <location>
        <begin position="37"/>
        <end position="147"/>
    </location>
</feature>
<protein>
    <submittedName>
        <fullName evidence="3">Acyl-ACP thioesterase</fullName>
    </submittedName>
</protein>
<dbReference type="STRING" id="1210086.GCA_001613105_07397"/>
<dbReference type="PANTHER" id="PTHR31793:SF24">
    <property type="entry name" value="LONG-CHAIN ACYL-COA THIOESTERASE FADM"/>
    <property type="match status" value="1"/>
</dbReference>
<feature type="domain" description="Acyl-ACP thioesterase-like C-terminal" evidence="2">
    <location>
        <begin position="176"/>
        <end position="232"/>
    </location>
</feature>
<dbReference type="Gene3D" id="3.10.129.10">
    <property type="entry name" value="Hotdog Thioesterase"/>
    <property type="match status" value="1"/>
</dbReference>